<dbReference type="OrthoDB" id="6386954at2"/>
<evidence type="ECO:0000313" key="2">
    <source>
        <dbReference type="EMBL" id="AWB68808.1"/>
    </source>
</evidence>
<keyword evidence="1" id="KW-0812">Transmembrane</keyword>
<evidence type="ECO:0000256" key="1">
    <source>
        <dbReference type="SAM" id="Phobius"/>
    </source>
</evidence>
<name>A0A2S0VX86_9ALTE</name>
<reference evidence="2 3" key="1">
    <citation type="submission" date="2018-01" db="EMBL/GenBank/DDBJ databases">
        <title>Genome sequence of a Cantenovulum-like bacteria.</title>
        <authorList>
            <person name="Tan W.R."/>
            <person name="Lau N.-S."/>
            <person name="Go F."/>
            <person name="Amirul A.-A.A."/>
        </authorList>
    </citation>
    <scope>NUCLEOTIDE SEQUENCE [LARGE SCALE GENOMIC DNA]</scope>
    <source>
        <strain evidence="2 3">CCB-QB4</strain>
    </source>
</reference>
<dbReference type="Proteomes" id="UP000244441">
    <property type="component" value="Chromosome"/>
</dbReference>
<protein>
    <recommendedName>
        <fullName evidence="4">MSHA biogenesis protein MshP</fullName>
    </recommendedName>
</protein>
<keyword evidence="1" id="KW-1133">Transmembrane helix</keyword>
<dbReference type="KEGG" id="cate:C2869_21460"/>
<keyword evidence="3" id="KW-1185">Reference proteome</keyword>
<sequence>MMPSQYTGLVKHQGSALTLAVFIIVVMALLASALIKMLSSSNESVAVEVYGARALQAATTGVEYMSSLIFPTDASATDTGAIASNACSDLSATTLNVTLPTSSTLGLAGCSFSVTCQDRVIDVADAAPAENVRYYRFVSTGTCDATDWSASRTVQVEAKALNYE</sequence>
<evidence type="ECO:0000313" key="3">
    <source>
        <dbReference type="Proteomes" id="UP000244441"/>
    </source>
</evidence>
<dbReference type="RefSeq" id="WP_108604861.1">
    <property type="nucleotide sequence ID" value="NZ_CP026604.1"/>
</dbReference>
<dbReference type="EMBL" id="CP026604">
    <property type="protein sequence ID" value="AWB68808.1"/>
    <property type="molecule type" value="Genomic_DNA"/>
</dbReference>
<evidence type="ECO:0008006" key="4">
    <source>
        <dbReference type="Google" id="ProtNLM"/>
    </source>
</evidence>
<keyword evidence="1" id="KW-0472">Membrane</keyword>
<gene>
    <name evidence="2" type="ORF">C2869_21460</name>
</gene>
<feature type="transmembrane region" description="Helical" evidence="1">
    <location>
        <begin position="16"/>
        <end position="35"/>
    </location>
</feature>
<proteinExistence type="predicted"/>
<dbReference type="AlphaFoldDB" id="A0A2S0VX86"/>
<organism evidence="2 3">
    <name type="scientific">Saccharobesus litoralis</name>
    <dbReference type="NCBI Taxonomy" id="2172099"/>
    <lineage>
        <taxon>Bacteria</taxon>
        <taxon>Pseudomonadati</taxon>
        <taxon>Pseudomonadota</taxon>
        <taxon>Gammaproteobacteria</taxon>
        <taxon>Alteromonadales</taxon>
        <taxon>Alteromonadaceae</taxon>
        <taxon>Saccharobesus</taxon>
    </lineage>
</organism>
<accession>A0A2S0VX86</accession>